<evidence type="ECO:0000313" key="5">
    <source>
        <dbReference type="Proteomes" id="UP001303373"/>
    </source>
</evidence>
<evidence type="ECO:0000256" key="1">
    <source>
        <dbReference type="ARBA" id="ARBA00006328"/>
    </source>
</evidence>
<dbReference type="InterPro" id="IPR051164">
    <property type="entry name" value="NmrA-like_oxidored"/>
</dbReference>
<dbReference type="InterPro" id="IPR008030">
    <property type="entry name" value="NmrA-like"/>
</dbReference>
<protein>
    <recommendedName>
        <fullName evidence="3">NmrA-like domain-containing protein</fullName>
    </recommendedName>
</protein>
<dbReference type="EMBL" id="CP138592">
    <property type="protein sequence ID" value="WPH04689.1"/>
    <property type="molecule type" value="Genomic_DNA"/>
</dbReference>
<name>A0AAQ3MBB7_9PEZI</name>
<dbReference type="AlphaFoldDB" id="A0AAQ3MBB7"/>
<reference evidence="4 5" key="1">
    <citation type="submission" date="2023-11" db="EMBL/GenBank/DDBJ databases">
        <title>An acidophilic fungus is an integral part of prey digestion in a carnivorous sundew plant.</title>
        <authorList>
            <person name="Tsai I.J."/>
        </authorList>
    </citation>
    <scope>NUCLEOTIDE SEQUENCE [LARGE SCALE GENOMIC DNA]</scope>
    <source>
        <strain evidence="4">169a</strain>
    </source>
</reference>
<dbReference type="Pfam" id="PF05368">
    <property type="entry name" value="NmrA"/>
    <property type="match status" value="1"/>
</dbReference>
<proteinExistence type="inferred from homology"/>
<dbReference type="GO" id="GO:0005634">
    <property type="term" value="C:nucleus"/>
    <property type="evidence" value="ECO:0007669"/>
    <property type="project" value="TreeGrafter"/>
</dbReference>
<feature type="domain" description="NmrA-like" evidence="3">
    <location>
        <begin position="2"/>
        <end position="303"/>
    </location>
</feature>
<evidence type="ECO:0000256" key="2">
    <source>
        <dbReference type="ARBA" id="ARBA00022857"/>
    </source>
</evidence>
<keyword evidence="5" id="KW-1185">Reference proteome</keyword>
<dbReference type="PANTHER" id="PTHR42748">
    <property type="entry name" value="NITROGEN METABOLITE REPRESSION PROTEIN NMRA FAMILY MEMBER"/>
    <property type="match status" value="1"/>
</dbReference>
<comment type="similarity">
    <text evidence="1">Belongs to the NmrA-type oxidoreductase family.</text>
</comment>
<gene>
    <name evidence="4" type="ORF">R9X50_00758200</name>
</gene>
<keyword evidence="2" id="KW-0521">NADP</keyword>
<evidence type="ECO:0000313" key="4">
    <source>
        <dbReference type="EMBL" id="WPH04689.1"/>
    </source>
</evidence>
<dbReference type="SUPFAM" id="SSF51735">
    <property type="entry name" value="NAD(P)-binding Rossmann-fold domains"/>
    <property type="match status" value="1"/>
</dbReference>
<dbReference type="InterPro" id="IPR036291">
    <property type="entry name" value="NAD(P)-bd_dom_sf"/>
</dbReference>
<evidence type="ECO:0000259" key="3">
    <source>
        <dbReference type="Pfam" id="PF05368"/>
    </source>
</evidence>
<sequence length="311" mass="33337">MAKVLAVFGATGQQGGSVIEFVLNDPELSKQYQLRAITRDVTSKSAQTLKGKNVEVVEGDSSQPASLDTALAGAHTVFAMTVPSFTPDGEQVEYASGKVIADAAVAQGAKYIIFSTLPHVSELSGGKYTNAIHCDAKAKIEQYIRGLPIKSAFVALGMYISNYYHLPFFAPQETADGSYVMARSNSPKAKFPMVNAEGDTGKFVGAILAQPENYKGKVFLAATAMYDTDEVAAAMSKATGKTVVYKQISLDAWKATLPFAQDIFGDTFSAMEEFGYCGAETESLLAWSVQNARGKLTTVEEYLKENPLPLA</sequence>
<accession>A0AAQ3MBB7</accession>
<dbReference type="CDD" id="cd05251">
    <property type="entry name" value="NmrA_like_SDR_a"/>
    <property type="match status" value="1"/>
</dbReference>
<dbReference type="Proteomes" id="UP001303373">
    <property type="component" value="Chromosome 13"/>
</dbReference>
<organism evidence="4 5">
    <name type="scientific">Acrodontium crateriforme</name>
    <dbReference type="NCBI Taxonomy" id="150365"/>
    <lineage>
        <taxon>Eukaryota</taxon>
        <taxon>Fungi</taxon>
        <taxon>Dikarya</taxon>
        <taxon>Ascomycota</taxon>
        <taxon>Pezizomycotina</taxon>
        <taxon>Dothideomycetes</taxon>
        <taxon>Dothideomycetidae</taxon>
        <taxon>Mycosphaerellales</taxon>
        <taxon>Teratosphaeriaceae</taxon>
        <taxon>Acrodontium</taxon>
    </lineage>
</organism>
<dbReference type="Gene3D" id="3.90.25.10">
    <property type="entry name" value="UDP-galactose 4-epimerase, domain 1"/>
    <property type="match status" value="1"/>
</dbReference>
<dbReference type="PANTHER" id="PTHR42748:SF11">
    <property type="entry name" value="NMRA-LIKE DOMAIN-CONTAINING PROTEIN"/>
    <property type="match status" value="1"/>
</dbReference>
<dbReference type="Gene3D" id="3.40.50.720">
    <property type="entry name" value="NAD(P)-binding Rossmann-like Domain"/>
    <property type="match status" value="1"/>
</dbReference>